<evidence type="ECO:0000313" key="1">
    <source>
        <dbReference type="EMBL" id="AQP51542.1"/>
    </source>
</evidence>
<organism evidence="1 2">
    <name type="scientific">Tessaracoccus flavescens</name>
    <dbReference type="NCBI Taxonomy" id="399497"/>
    <lineage>
        <taxon>Bacteria</taxon>
        <taxon>Bacillati</taxon>
        <taxon>Actinomycetota</taxon>
        <taxon>Actinomycetes</taxon>
        <taxon>Propionibacteriales</taxon>
        <taxon>Propionibacteriaceae</taxon>
        <taxon>Tessaracoccus</taxon>
    </lineage>
</organism>
<dbReference type="AlphaFoldDB" id="A0A1Q2CZS0"/>
<accession>A0A1Q2CZS0</accession>
<proteinExistence type="predicted"/>
<dbReference type="Proteomes" id="UP000188235">
    <property type="component" value="Chromosome"/>
</dbReference>
<reference evidence="1 2" key="1">
    <citation type="journal article" date="2008" name="Int. J. Syst. Evol. Microbiol.">
        <title>Tessaracoccus flavescens sp. nov., isolated from marine sediment.</title>
        <authorList>
            <person name="Lee D.W."/>
            <person name="Lee S.D."/>
        </authorList>
    </citation>
    <scope>NUCLEOTIDE SEQUENCE [LARGE SCALE GENOMIC DNA]</scope>
    <source>
        <strain evidence="1 2">SST-39T</strain>
    </source>
</reference>
<dbReference type="RefSeq" id="WP_161490233.1">
    <property type="nucleotide sequence ID" value="NZ_CP019607.1"/>
</dbReference>
<protein>
    <submittedName>
        <fullName evidence="1">Uncharacterized protein</fullName>
    </submittedName>
</protein>
<dbReference type="EMBL" id="CP019607">
    <property type="protein sequence ID" value="AQP51542.1"/>
    <property type="molecule type" value="Genomic_DNA"/>
</dbReference>
<name>A0A1Q2CZS0_9ACTN</name>
<evidence type="ECO:0000313" key="2">
    <source>
        <dbReference type="Proteomes" id="UP000188235"/>
    </source>
</evidence>
<gene>
    <name evidence="1" type="ORF">BW733_12690</name>
</gene>
<sequence length="106" mass="11922">MHPRQHRTLVVVGPDVQRLHDESLVEFGSSQQVEGRRVALRRDLGSHRLVGRLVHPGGHEDMSVHDQRDLSRACVNESMASAHHSPSSGITAWSLPRTRALWNLRP</sequence>
<keyword evidence="2" id="KW-1185">Reference proteome</keyword>
<dbReference type="STRING" id="399497.BW733_12690"/>
<dbReference type="KEGG" id="tfa:BW733_12690"/>